<evidence type="ECO:0000313" key="2">
    <source>
        <dbReference type="Proteomes" id="UP000035088"/>
    </source>
</evidence>
<dbReference type="Proteomes" id="UP000035088">
    <property type="component" value="Unassembled WGS sequence"/>
</dbReference>
<protein>
    <recommendedName>
        <fullName evidence="3">Lipoprotein</fullName>
    </recommendedName>
</protein>
<dbReference type="PROSITE" id="PS51257">
    <property type="entry name" value="PROKAR_LIPOPROTEIN"/>
    <property type="match status" value="1"/>
</dbReference>
<dbReference type="AlphaFoldDB" id="G7GZH2"/>
<reference evidence="1 2" key="1">
    <citation type="submission" date="2011-11" db="EMBL/GenBank/DDBJ databases">
        <title>Whole genome shotgun sequence of Gordonia araii NBRC 100433.</title>
        <authorList>
            <person name="Yoshida Y."/>
            <person name="Hosoyama A."/>
            <person name="Tsuchikane K."/>
            <person name="Katsumata H."/>
            <person name="Yamazaki S."/>
            <person name="Fujita N."/>
        </authorList>
    </citation>
    <scope>NUCLEOTIDE SEQUENCE [LARGE SCALE GENOMIC DNA]</scope>
    <source>
        <strain evidence="1 2">NBRC 100433</strain>
    </source>
</reference>
<organism evidence="1 2">
    <name type="scientific">Gordonia araii NBRC 100433</name>
    <dbReference type="NCBI Taxonomy" id="1073574"/>
    <lineage>
        <taxon>Bacteria</taxon>
        <taxon>Bacillati</taxon>
        <taxon>Actinomycetota</taxon>
        <taxon>Actinomycetes</taxon>
        <taxon>Mycobacteriales</taxon>
        <taxon>Gordoniaceae</taxon>
        <taxon>Gordonia</taxon>
    </lineage>
</organism>
<accession>G7GZH2</accession>
<sequence length="168" mass="18118">MTDRNSKARRPWVAVVVAAVLVTGVLSGCTVNGTASAPEAEVAAYKSQQLIKRQKANAMSTCMTVSVTLAGSSAAYNRYIAALNAQNPDPKLATDVVNRFNSDVEYLRKASTEELPDDLKEQLKVLADTRETQSRTVASKNIQGLNAAADRMNQGRAKLNDVCRGYLP</sequence>
<dbReference type="EMBL" id="BAEE01000026">
    <property type="protein sequence ID" value="GAB08997.1"/>
    <property type="molecule type" value="Genomic_DNA"/>
</dbReference>
<dbReference type="STRING" id="1073574.GOARA_026_00270"/>
<keyword evidence="2" id="KW-1185">Reference proteome</keyword>
<name>G7GZH2_9ACTN</name>
<comment type="caution">
    <text evidence="1">The sequence shown here is derived from an EMBL/GenBank/DDBJ whole genome shotgun (WGS) entry which is preliminary data.</text>
</comment>
<proteinExistence type="predicted"/>
<evidence type="ECO:0000313" key="1">
    <source>
        <dbReference type="EMBL" id="GAB08997.1"/>
    </source>
</evidence>
<evidence type="ECO:0008006" key="3">
    <source>
        <dbReference type="Google" id="ProtNLM"/>
    </source>
</evidence>
<gene>
    <name evidence="1" type="ORF">GOARA_026_00270</name>
</gene>
<dbReference type="RefSeq" id="WP_007321074.1">
    <property type="nucleotide sequence ID" value="NZ_BAEE01000026.1"/>
</dbReference>